<gene>
    <name evidence="2" type="ORF">MNOR_LOCUS38805</name>
</gene>
<protein>
    <recommendedName>
        <fullName evidence="1">C-type lectin domain-containing protein</fullName>
    </recommendedName>
</protein>
<organism evidence="2 3">
    <name type="scientific">Meganyctiphanes norvegica</name>
    <name type="common">Northern krill</name>
    <name type="synonym">Thysanopoda norvegica</name>
    <dbReference type="NCBI Taxonomy" id="48144"/>
    <lineage>
        <taxon>Eukaryota</taxon>
        <taxon>Metazoa</taxon>
        <taxon>Ecdysozoa</taxon>
        <taxon>Arthropoda</taxon>
        <taxon>Crustacea</taxon>
        <taxon>Multicrustacea</taxon>
        <taxon>Malacostraca</taxon>
        <taxon>Eumalacostraca</taxon>
        <taxon>Eucarida</taxon>
        <taxon>Euphausiacea</taxon>
        <taxon>Euphausiidae</taxon>
        <taxon>Meganyctiphanes</taxon>
    </lineage>
</organism>
<dbReference type="InterPro" id="IPR001304">
    <property type="entry name" value="C-type_lectin-like"/>
</dbReference>
<dbReference type="InterPro" id="IPR016186">
    <property type="entry name" value="C-type_lectin-like/link_sf"/>
</dbReference>
<feature type="domain" description="C-type lectin" evidence="1">
    <location>
        <begin position="11"/>
        <end position="105"/>
    </location>
</feature>
<feature type="non-terminal residue" evidence="2">
    <location>
        <position position="1"/>
    </location>
</feature>
<keyword evidence="3" id="KW-1185">Reference proteome</keyword>
<comment type="caution">
    <text evidence="2">The sequence shown here is derived from an EMBL/GenBank/DDBJ whole genome shotgun (WGS) entry which is preliminary data.</text>
</comment>
<dbReference type="SUPFAM" id="SSF56436">
    <property type="entry name" value="C-type lectin-like"/>
    <property type="match status" value="1"/>
</dbReference>
<dbReference type="EMBL" id="CAXKWB010092542">
    <property type="protein sequence ID" value="CAL4217148.1"/>
    <property type="molecule type" value="Genomic_DNA"/>
</dbReference>
<dbReference type="Gene3D" id="3.10.100.10">
    <property type="entry name" value="Mannose-Binding Protein A, subunit A"/>
    <property type="match status" value="1"/>
</dbReference>
<dbReference type="CDD" id="cd00037">
    <property type="entry name" value="CLECT"/>
    <property type="match status" value="1"/>
</dbReference>
<accession>A0AAV2SP09</accession>
<dbReference type="PROSITE" id="PS50041">
    <property type="entry name" value="C_TYPE_LECTIN_2"/>
    <property type="match status" value="1"/>
</dbReference>
<sequence length="108" mass="12419">YGQILNVEAGLAELDTSSSCNSNELLDTIFQIRRIFWVGGNDIFSEGTWVWQHSQENLPLSSSRWGDDRPTSQTDMNCLVADGYYYDDTYLTDQPCSEERYFVCQILN</sequence>
<dbReference type="Pfam" id="PF00059">
    <property type="entry name" value="Lectin_C"/>
    <property type="match status" value="1"/>
</dbReference>
<dbReference type="AlphaFoldDB" id="A0AAV2SP09"/>
<evidence type="ECO:0000259" key="1">
    <source>
        <dbReference type="PROSITE" id="PS50041"/>
    </source>
</evidence>
<dbReference type="Proteomes" id="UP001497623">
    <property type="component" value="Unassembled WGS sequence"/>
</dbReference>
<proteinExistence type="predicted"/>
<name>A0AAV2SP09_MEGNR</name>
<evidence type="ECO:0000313" key="3">
    <source>
        <dbReference type="Proteomes" id="UP001497623"/>
    </source>
</evidence>
<reference evidence="2 3" key="1">
    <citation type="submission" date="2024-05" db="EMBL/GenBank/DDBJ databases">
        <authorList>
            <person name="Wallberg A."/>
        </authorList>
    </citation>
    <scope>NUCLEOTIDE SEQUENCE [LARGE SCALE GENOMIC DNA]</scope>
</reference>
<evidence type="ECO:0000313" key="2">
    <source>
        <dbReference type="EMBL" id="CAL4217148.1"/>
    </source>
</evidence>
<dbReference type="InterPro" id="IPR016187">
    <property type="entry name" value="CTDL_fold"/>
</dbReference>